<dbReference type="AlphaFoldDB" id="A0A2N5TEL5"/>
<dbReference type="EMBL" id="PGCI01000620">
    <property type="protein sequence ID" value="PLW23921.1"/>
    <property type="molecule type" value="Genomic_DNA"/>
</dbReference>
<feature type="region of interest" description="Disordered" evidence="1">
    <location>
        <begin position="121"/>
        <end position="143"/>
    </location>
</feature>
<dbReference type="Proteomes" id="UP000235392">
    <property type="component" value="Unassembled WGS sequence"/>
</dbReference>
<evidence type="ECO:0000313" key="2">
    <source>
        <dbReference type="EMBL" id="PLW23921.1"/>
    </source>
</evidence>
<feature type="region of interest" description="Disordered" evidence="1">
    <location>
        <begin position="52"/>
        <end position="84"/>
    </location>
</feature>
<organism evidence="2 3">
    <name type="scientific">Puccinia coronata f. sp. avenae</name>
    <dbReference type="NCBI Taxonomy" id="200324"/>
    <lineage>
        <taxon>Eukaryota</taxon>
        <taxon>Fungi</taxon>
        <taxon>Dikarya</taxon>
        <taxon>Basidiomycota</taxon>
        <taxon>Pucciniomycotina</taxon>
        <taxon>Pucciniomycetes</taxon>
        <taxon>Pucciniales</taxon>
        <taxon>Pucciniaceae</taxon>
        <taxon>Puccinia</taxon>
    </lineage>
</organism>
<feature type="compositionally biased region" description="Acidic residues" evidence="1">
    <location>
        <begin position="131"/>
        <end position="143"/>
    </location>
</feature>
<name>A0A2N5TEL5_9BASI</name>
<gene>
    <name evidence="2" type="ORF">PCASD_14155</name>
</gene>
<protein>
    <submittedName>
        <fullName evidence="2">Uncharacterized protein</fullName>
    </submittedName>
</protein>
<proteinExistence type="predicted"/>
<evidence type="ECO:0000313" key="3">
    <source>
        <dbReference type="Proteomes" id="UP000235392"/>
    </source>
</evidence>
<sequence>MPALLPSNRNNIKKQKPINYLIYQQHQSLRGKLAQLLPVDMQNTRNRNVAFSLQQPNPSSTAASSHSSSREHSNRDGPLVPIENDGYNLRSLELERQAIQQLLVPPVRDELKEIISTDHIQPKTKRKELKSEEEVDELEEEQEEEIEELITVEKDEQDQITRSTEKTMHVPAEITIHLNRESSAEDPPCTASMNQLNTIPSTIDLNNLSFEQATILLNQLDAGRFFLDPSFVSHNTFCNNI</sequence>
<evidence type="ECO:0000256" key="1">
    <source>
        <dbReference type="SAM" id="MobiDB-lite"/>
    </source>
</evidence>
<comment type="caution">
    <text evidence="2">The sequence shown here is derived from an EMBL/GenBank/DDBJ whole genome shotgun (WGS) entry which is preliminary data.</text>
</comment>
<feature type="compositionally biased region" description="Low complexity" evidence="1">
    <location>
        <begin position="56"/>
        <end position="67"/>
    </location>
</feature>
<accession>A0A2N5TEL5</accession>
<reference evidence="2 3" key="1">
    <citation type="submission" date="2017-11" db="EMBL/GenBank/DDBJ databases">
        <title>De novo assembly and phasing of dikaryotic genomes from two isolates of Puccinia coronata f. sp. avenae, the causal agent of oat crown rust.</title>
        <authorList>
            <person name="Miller M.E."/>
            <person name="Zhang Y."/>
            <person name="Omidvar V."/>
            <person name="Sperschneider J."/>
            <person name="Schwessinger B."/>
            <person name="Raley C."/>
            <person name="Palmer J.M."/>
            <person name="Garnica D."/>
            <person name="Upadhyaya N."/>
            <person name="Rathjen J."/>
            <person name="Taylor J.M."/>
            <person name="Park R.F."/>
            <person name="Dodds P.N."/>
            <person name="Hirsch C.D."/>
            <person name="Kianian S.F."/>
            <person name="Figueroa M."/>
        </authorList>
    </citation>
    <scope>NUCLEOTIDE SEQUENCE [LARGE SCALE GENOMIC DNA]</scope>
    <source>
        <strain evidence="2">12SD80</strain>
    </source>
</reference>